<organism evidence="3">
    <name type="scientific">Aureimonas frigidaquae</name>
    <dbReference type="NCBI Taxonomy" id="424757"/>
    <lineage>
        <taxon>Bacteria</taxon>
        <taxon>Pseudomonadati</taxon>
        <taxon>Pseudomonadota</taxon>
        <taxon>Alphaproteobacteria</taxon>
        <taxon>Hyphomicrobiales</taxon>
        <taxon>Aurantimonadaceae</taxon>
        <taxon>Aureimonas</taxon>
    </lineage>
</organism>
<evidence type="ECO:0000313" key="3">
    <source>
        <dbReference type="EMBL" id="BAT27356.1"/>
    </source>
</evidence>
<dbReference type="InterPro" id="IPR006016">
    <property type="entry name" value="UspA"/>
</dbReference>
<dbReference type="Gene3D" id="3.40.50.12370">
    <property type="match status" value="1"/>
</dbReference>
<dbReference type="PANTHER" id="PTHR46268:SF15">
    <property type="entry name" value="UNIVERSAL STRESS PROTEIN HP_0031"/>
    <property type="match status" value="1"/>
</dbReference>
<dbReference type="EMBL" id="LC066375">
    <property type="protein sequence ID" value="BAT27356.1"/>
    <property type="molecule type" value="Genomic_DNA"/>
</dbReference>
<dbReference type="Pfam" id="PF00582">
    <property type="entry name" value="Usp"/>
    <property type="match status" value="1"/>
</dbReference>
<dbReference type="RefSeq" id="WP_062228424.1">
    <property type="nucleotide sequence ID" value="NZ_BBWR01000012.1"/>
</dbReference>
<accession>A0A0P0Z0E7</accession>
<evidence type="ECO:0000259" key="2">
    <source>
        <dbReference type="Pfam" id="PF00582"/>
    </source>
</evidence>
<name>A0A0P0Z0E7_9HYPH</name>
<proteinExistence type="inferred from homology"/>
<sequence length="272" mass="29588">MLKDIAVHLDGTERDATRLDHAAMLADWFEAELTVLFTNLIEIGYIAADPVGASVEIVADAIDEARSAGDAAEARIRERIEALNRPCQLIRHDGTDGELREHAARLARLTDLFLAGRPLGPEDNGWPSLFQSTLFSGGRSVYMVPPDRAPQPPRTILVGWRDGRETTRALTEALPFLRKADRVILASVGIGAEDAGAPEIVRHLERHGVAAQFRSLPTGGRVSETLLAECAAEKVDLLVIGAFGHSRFWEWVLGGTTRNILTVSAIPVLLAH</sequence>
<dbReference type="PRINTS" id="PR01438">
    <property type="entry name" value="UNVRSLSTRESS"/>
</dbReference>
<dbReference type="CDD" id="cd00293">
    <property type="entry name" value="USP-like"/>
    <property type="match status" value="1"/>
</dbReference>
<dbReference type="PANTHER" id="PTHR46268">
    <property type="entry name" value="STRESS RESPONSE PROTEIN NHAX"/>
    <property type="match status" value="1"/>
</dbReference>
<dbReference type="OrthoDB" id="9804721at2"/>
<protein>
    <submittedName>
        <fullName evidence="3">Universal stress protein UspA-like protein</fullName>
    </submittedName>
</protein>
<dbReference type="AlphaFoldDB" id="A0A0P0Z0E7"/>
<feature type="domain" description="UspA" evidence="2">
    <location>
        <begin position="212"/>
        <end position="271"/>
    </location>
</feature>
<dbReference type="SUPFAM" id="SSF52402">
    <property type="entry name" value="Adenine nucleotide alpha hydrolases-like"/>
    <property type="match status" value="2"/>
</dbReference>
<comment type="similarity">
    <text evidence="1">Belongs to the universal stress protein A family.</text>
</comment>
<reference evidence="3" key="1">
    <citation type="journal article" date="2015" name="Proc. Natl. Acad. Sci. U.S.A.">
        <title>Bacterial clade with the ribosomal RNA operon on a small plasmid rather than the chromosome.</title>
        <authorList>
            <person name="Anda M."/>
            <person name="Ohtsubo Y."/>
            <person name="Okubo T."/>
            <person name="Sugawara M."/>
            <person name="Nagata Y."/>
            <person name="Tsuda M."/>
            <person name="Minamisawa K."/>
            <person name="Mitsui H."/>
        </authorList>
    </citation>
    <scope>NUCLEOTIDE SEQUENCE</scope>
    <source>
        <strain evidence="3">JCM 14755</strain>
    </source>
</reference>
<evidence type="ECO:0000256" key="1">
    <source>
        <dbReference type="ARBA" id="ARBA00008791"/>
    </source>
</evidence>
<dbReference type="InterPro" id="IPR006015">
    <property type="entry name" value="Universal_stress_UspA"/>
</dbReference>